<dbReference type="EMBL" id="JAYMYS010000003">
    <property type="protein sequence ID" value="KAK7399154.1"/>
    <property type="molecule type" value="Genomic_DNA"/>
</dbReference>
<keyword evidence="3" id="KW-1185">Reference proteome</keyword>
<evidence type="ECO:0008006" key="4">
    <source>
        <dbReference type="Google" id="ProtNLM"/>
    </source>
</evidence>
<dbReference type="InterPro" id="IPR039619">
    <property type="entry name" value="MAKR2/5"/>
</dbReference>
<feature type="region of interest" description="Disordered" evidence="1">
    <location>
        <begin position="249"/>
        <end position="295"/>
    </location>
</feature>
<comment type="caution">
    <text evidence="2">The sequence shown here is derived from an EMBL/GenBank/DDBJ whole genome shotgun (WGS) entry which is preliminary data.</text>
</comment>
<sequence>MEAIKYCKNPTLTHPSAHFLTDPDEGPFFDLEFALADPNQNQNASESDSDSVFKLTVSPSTSSSSNQPSLSPSEDAKPQFTASLLKSATKLRVFILGLKKPKPNASHNHNKTKLFAVKLKVEEVPIVSFFRRGKGSQWQKQSAEIVSCGSEDKEKRLVRKYLKMVKPLYVRVSRRYTDVSSPESAQASNSEPANQKEKSPLPPPLRKPLHNPTSPPPSSQRSHDSLLQQHDWIQGAILHCKMSFNASTSTATGSANSEYEPREAGWVGSWVSNSRRGDGKCGQRSGKDGDMSSESEIFFRVKGRKGVFD</sequence>
<dbReference type="Proteomes" id="UP001386955">
    <property type="component" value="Unassembled WGS sequence"/>
</dbReference>
<dbReference type="AlphaFoldDB" id="A0AAN9SQX6"/>
<evidence type="ECO:0000256" key="1">
    <source>
        <dbReference type="SAM" id="MobiDB-lite"/>
    </source>
</evidence>
<proteinExistence type="predicted"/>
<evidence type="ECO:0000313" key="3">
    <source>
        <dbReference type="Proteomes" id="UP001386955"/>
    </source>
</evidence>
<name>A0AAN9SQX6_PSOTE</name>
<protein>
    <recommendedName>
        <fullName evidence="4">Membrane-associated kinase regulator 2</fullName>
    </recommendedName>
</protein>
<reference evidence="2 3" key="1">
    <citation type="submission" date="2024-01" db="EMBL/GenBank/DDBJ databases">
        <title>The genomes of 5 underutilized Papilionoideae crops provide insights into root nodulation and disease resistanc.</title>
        <authorList>
            <person name="Jiang F."/>
        </authorList>
    </citation>
    <scope>NUCLEOTIDE SEQUENCE [LARGE SCALE GENOMIC DNA]</scope>
    <source>
        <strain evidence="2">DUOXIRENSHENG_FW03</strain>
        <tissue evidence="2">Leaves</tissue>
    </source>
</reference>
<dbReference type="PANTHER" id="PTHR33929:SF1">
    <property type="entry name" value="MEMBRANE-ASSOCIATED KINASE REGULATOR 2-RELATED"/>
    <property type="match status" value="1"/>
</dbReference>
<accession>A0AAN9SQX6</accession>
<feature type="region of interest" description="Disordered" evidence="1">
    <location>
        <begin position="179"/>
        <end position="225"/>
    </location>
</feature>
<feature type="compositionally biased region" description="Polar residues" evidence="1">
    <location>
        <begin position="179"/>
        <end position="193"/>
    </location>
</feature>
<evidence type="ECO:0000313" key="2">
    <source>
        <dbReference type="EMBL" id="KAK7399154.1"/>
    </source>
</evidence>
<feature type="compositionally biased region" description="Basic and acidic residues" evidence="1">
    <location>
        <begin position="275"/>
        <end position="290"/>
    </location>
</feature>
<dbReference type="PANTHER" id="PTHR33929">
    <property type="entry name" value="MEMBRANE-ASSOCIATED KINASE REGULATOR 2-RELATED"/>
    <property type="match status" value="1"/>
</dbReference>
<organism evidence="2 3">
    <name type="scientific">Psophocarpus tetragonolobus</name>
    <name type="common">Winged bean</name>
    <name type="synonym">Dolichos tetragonolobus</name>
    <dbReference type="NCBI Taxonomy" id="3891"/>
    <lineage>
        <taxon>Eukaryota</taxon>
        <taxon>Viridiplantae</taxon>
        <taxon>Streptophyta</taxon>
        <taxon>Embryophyta</taxon>
        <taxon>Tracheophyta</taxon>
        <taxon>Spermatophyta</taxon>
        <taxon>Magnoliopsida</taxon>
        <taxon>eudicotyledons</taxon>
        <taxon>Gunneridae</taxon>
        <taxon>Pentapetalae</taxon>
        <taxon>rosids</taxon>
        <taxon>fabids</taxon>
        <taxon>Fabales</taxon>
        <taxon>Fabaceae</taxon>
        <taxon>Papilionoideae</taxon>
        <taxon>50 kb inversion clade</taxon>
        <taxon>NPAAA clade</taxon>
        <taxon>indigoferoid/millettioid clade</taxon>
        <taxon>Phaseoleae</taxon>
        <taxon>Psophocarpus</taxon>
    </lineage>
</organism>
<feature type="compositionally biased region" description="Low complexity" evidence="1">
    <location>
        <begin position="58"/>
        <end position="73"/>
    </location>
</feature>
<gene>
    <name evidence="2" type="ORF">VNO78_10330</name>
</gene>
<dbReference type="GO" id="GO:0005886">
    <property type="term" value="C:plasma membrane"/>
    <property type="evidence" value="ECO:0007669"/>
    <property type="project" value="InterPro"/>
</dbReference>
<feature type="region of interest" description="Disordered" evidence="1">
    <location>
        <begin position="39"/>
        <end position="77"/>
    </location>
</feature>